<accession>A0A6J8D8K4</accession>
<dbReference type="Proteomes" id="UP000507470">
    <property type="component" value="Unassembled WGS sequence"/>
</dbReference>
<dbReference type="EMBL" id="CACVKT020006920">
    <property type="protein sequence ID" value="CAC5404239.1"/>
    <property type="molecule type" value="Genomic_DNA"/>
</dbReference>
<keyword evidence="3" id="KW-1185">Reference proteome</keyword>
<proteinExistence type="predicted"/>
<feature type="region of interest" description="Disordered" evidence="1">
    <location>
        <begin position="78"/>
        <end position="100"/>
    </location>
</feature>
<feature type="region of interest" description="Disordered" evidence="1">
    <location>
        <begin position="36"/>
        <end position="60"/>
    </location>
</feature>
<dbReference type="AlphaFoldDB" id="A0A6J8D8K4"/>
<reference evidence="2 3" key="1">
    <citation type="submission" date="2020-06" db="EMBL/GenBank/DDBJ databases">
        <authorList>
            <person name="Li R."/>
            <person name="Bekaert M."/>
        </authorList>
    </citation>
    <scope>NUCLEOTIDE SEQUENCE [LARGE SCALE GENOMIC DNA]</scope>
    <source>
        <strain evidence="3">wild</strain>
    </source>
</reference>
<feature type="compositionally biased region" description="Basic residues" evidence="1">
    <location>
        <begin position="80"/>
        <end position="99"/>
    </location>
</feature>
<evidence type="ECO:0000256" key="1">
    <source>
        <dbReference type="SAM" id="MobiDB-lite"/>
    </source>
</evidence>
<name>A0A6J8D8K4_MYTCO</name>
<gene>
    <name evidence="2" type="ORF">MCOR_38049</name>
</gene>
<evidence type="ECO:0000313" key="2">
    <source>
        <dbReference type="EMBL" id="CAC5404239.1"/>
    </source>
</evidence>
<feature type="compositionally biased region" description="Polar residues" evidence="1">
    <location>
        <begin position="39"/>
        <end position="48"/>
    </location>
</feature>
<evidence type="ECO:0000313" key="3">
    <source>
        <dbReference type="Proteomes" id="UP000507470"/>
    </source>
</evidence>
<organism evidence="2 3">
    <name type="scientific">Mytilus coruscus</name>
    <name type="common">Sea mussel</name>
    <dbReference type="NCBI Taxonomy" id="42192"/>
    <lineage>
        <taxon>Eukaryota</taxon>
        <taxon>Metazoa</taxon>
        <taxon>Spiralia</taxon>
        <taxon>Lophotrochozoa</taxon>
        <taxon>Mollusca</taxon>
        <taxon>Bivalvia</taxon>
        <taxon>Autobranchia</taxon>
        <taxon>Pteriomorphia</taxon>
        <taxon>Mytilida</taxon>
        <taxon>Mytiloidea</taxon>
        <taxon>Mytilidae</taxon>
        <taxon>Mytilinae</taxon>
        <taxon>Mytilus</taxon>
    </lineage>
</organism>
<protein>
    <submittedName>
        <fullName evidence="2">Uncharacterized protein</fullName>
    </submittedName>
</protein>
<sequence length="163" mass="18630">MSDSKEDEISLQDNFSASGDLADELHVDHAADIDEARGYQSNVRSDNSLSEKHIKKRKGQSMPSGIFLLIHQSRRVMTISKRRKRSKATKYGSRNKKSSKKDDFYFDSEADKEVRSVISETVSNLTYSDKNGNKSYNRFNPHKKEKNRTSVYQGYGIISSGYF</sequence>